<keyword evidence="1" id="KW-1133">Transmembrane helix</keyword>
<reference evidence="2 3" key="1">
    <citation type="journal article" date="2018" name="Sci. Rep.">
        <title>Genomic signatures of local adaptation to the degree of environmental predictability in rotifers.</title>
        <authorList>
            <person name="Franch-Gras L."/>
            <person name="Hahn C."/>
            <person name="Garcia-Roger E.M."/>
            <person name="Carmona M.J."/>
            <person name="Serra M."/>
            <person name="Gomez A."/>
        </authorList>
    </citation>
    <scope>NUCLEOTIDE SEQUENCE [LARGE SCALE GENOMIC DNA]</scope>
    <source>
        <strain evidence="2">HYR1</strain>
    </source>
</reference>
<evidence type="ECO:0000313" key="2">
    <source>
        <dbReference type="EMBL" id="RNA37292.1"/>
    </source>
</evidence>
<evidence type="ECO:0000313" key="3">
    <source>
        <dbReference type="Proteomes" id="UP000276133"/>
    </source>
</evidence>
<keyword evidence="3" id="KW-1185">Reference proteome</keyword>
<dbReference type="Proteomes" id="UP000276133">
    <property type="component" value="Unassembled WGS sequence"/>
</dbReference>
<feature type="transmembrane region" description="Helical" evidence="1">
    <location>
        <begin position="20"/>
        <end position="39"/>
    </location>
</feature>
<dbReference type="EMBL" id="REGN01001064">
    <property type="protein sequence ID" value="RNA37292.1"/>
    <property type="molecule type" value="Genomic_DNA"/>
</dbReference>
<protein>
    <submittedName>
        <fullName evidence="2">Uncharacterized protein</fullName>
    </submittedName>
</protein>
<organism evidence="2 3">
    <name type="scientific">Brachionus plicatilis</name>
    <name type="common">Marine rotifer</name>
    <name type="synonym">Brachionus muelleri</name>
    <dbReference type="NCBI Taxonomy" id="10195"/>
    <lineage>
        <taxon>Eukaryota</taxon>
        <taxon>Metazoa</taxon>
        <taxon>Spiralia</taxon>
        <taxon>Gnathifera</taxon>
        <taxon>Rotifera</taxon>
        <taxon>Eurotatoria</taxon>
        <taxon>Monogononta</taxon>
        <taxon>Pseudotrocha</taxon>
        <taxon>Ploima</taxon>
        <taxon>Brachionidae</taxon>
        <taxon>Brachionus</taxon>
    </lineage>
</organism>
<name>A0A3M7SNL8_BRAPC</name>
<sequence>MKKVFLRNLKKKIKLLVVKLVVRFLFTLFTYAIVISFLGNNSYDILEKETRVLNLLKLSIIIISSREDIGKLIKLNRTISNECDKNKYCYEISNFLFEENLFLLTLKTSIFISRI</sequence>
<gene>
    <name evidence="2" type="ORF">BpHYR1_011227</name>
</gene>
<keyword evidence="1" id="KW-0812">Transmembrane</keyword>
<evidence type="ECO:0000256" key="1">
    <source>
        <dbReference type="SAM" id="Phobius"/>
    </source>
</evidence>
<accession>A0A3M7SNL8</accession>
<proteinExistence type="predicted"/>
<keyword evidence="1" id="KW-0472">Membrane</keyword>
<dbReference type="AlphaFoldDB" id="A0A3M7SNL8"/>
<comment type="caution">
    <text evidence="2">The sequence shown here is derived from an EMBL/GenBank/DDBJ whole genome shotgun (WGS) entry which is preliminary data.</text>
</comment>